<reference evidence="1" key="1">
    <citation type="journal article" date="2015" name="Nature">
        <title>Complex archaea that bridge the gap between prokaryotes and eukaryotes.</title>
        <authorList>
            <person name="Spang A."/>
            <person name="Saw J.H."/>
            <person name="Jorgensen S.L."/>
            <person name="Zaremba-Niedzwiedzka K."/>
            <person name="Martijn J."/>
            <person name="Lind A.E."/>
            <person name="van Eijk R."/>
            <person name="Schleper C."/>
            <person name="Guy L."/>
            <person name="Ettema T.J."/>
        </authorList>
    </citation>
    <scope>NUCLEOTIDE SEQUENCE</scope>
</reference>
<accession>A0A0F9PNG5</accession>
<feature type="non-terminal residue" evidence="1">
    <location>
        <position position="1"/>
    </location>
</feature>
<dbReference type="EMBL" id="LAZR01002191">
    <property type="protein sequence ID" value="KKN33290.1"/>
    <property type="molecule type" value="Genomic_DNA"/>
</dbReference>
<sequence length="86" mass="9731">MIIGIPVPDINTLHITPREHFVLLEMVAGKDLVCAVPGGWYCDLTRIGGKIGYSLWKKMLIKKRHTEGTVTYFALNQRGKEMAERC</sequence>
<protein>
    <submittedName>
        <fullName evidence="1">Uncharacterized protein</fullName>
    </submittedName>
</protein>
<gene>
    <name evidence="1" type="ORF">LCGC14_0805400</name>
</gene>
<comment type="caution">
    <text evidence="1">The sequence shown here is derived from an EMBL/GenBank/DDBJ whole genome shotgun (WGS) entry which is preliminary data.</text>
</comment>
<name>A0A0F9PNG5_9ZZZZ</name>
<evidence type="ECO:0000313" key="1">
    <source>
        <dbReference type="EMBL" id="KKN33290.1"/>
    </source>
</evidence>
<organism evidence="1">
    <name type="scientific">marine sediment metagenome</name>
    <dbReference type="NCBI Taxonomy" id="412755"/>
    <lineage>
        <taxon>unclassified sequences</taxon>
        <taxon>metagenomes</taxon>
        <taxon>ecological metagenomes</taxon>
    </lineage>
</organism>
<dbReference type="AlphaFoldDB" id="A0A0F9PNG5"/>
<proteinExistence type="predicted"/>